<dbReference type="Proteomes" id="UP001597231">
    <property type="component" value="Unassembled WGS sequence"/>
</dbReference>
<sequence length="184" mass="21420">MKDVFSKQSIIGYTIKILGIVIIGWGVLQAFFFFITGFQSQGHVMHEWGELQYIDMYNGISFLGAVGIIATHLITGVLVIGFGEVIDLLQKIYFRLHPESEKKWKEEQAKKRWEKEQNNNNDLPFWAEQDIKNFYEEQKAEIHSIKLTTHPYIFKIAVDDRVEYVEVGGLKTRVLSEEEAKEFE</sequence>
<protein>
    <submittedName>
        <fullName evidence="2">Uncharacterized protein</fullName>
    </submittedName>
</protein>
<evidence type="ECO:0000313" key="3">
    <source>
        <dbReference type="Proteomes" id="UP001597231"/>
    </source>
</evidence>
<proteinExistence type="predicted"/>
<keyword evidence="1" id="KW-0812">Transmembrane</keyword>
<organism evidence="2 3">
    <name type="scientific">Sporosarcina contaminans</name>
    <dbReference type="NCBI Taxonomy" id="633403"/>
    <lineage>
        <taxon>Bacteria</taxon>
        <taxon>Bacillati</taxon>
        <taxon>Bacillota</taxon>
        <taxon>Bacilli</taxon>
        <taxon>Bacillales</taxon>
        <taxon>Caryophanaceae</taxon>
        <taxon>Sporosarcina</taxon>
    </lineage>
</organism>
<reference evidence="3" key="1">
    <citation type="journal article" date="2019" name="Int. J. Syst. Evol. Microbiol.">
        <title>The Global Catalogue of Microorganisms (GCM) 10K type strain sequencing project: providing services to taxonomists for standard genome sequencing and annotation.</title>
        <authorList>
            <consortium name="The Broad Institute Genomics Platform"/>
            <consortium name="The Broad Institute Genome Sequencing Center for Infectious Disease"/>
            <person name="Wu L."/>
            <person name="Ma J."/>
        </authorList>
    </citation>
    <scope>NUCLEOTIDE SEQUENCE [LARGE SCALE GENOMIC DNA]</scope>
    <source>
        <strain evidence="3">CCUG 53915</strain>
    </source>
</reference>
<keyword evidence="1" id="KW-0472">Membrane</keyword>
<name>A0ABW3TXE8_9BACL</name>
<comment type="caution">
    <text evidence="2">The sequence shown here is derived from an EMBL/GenBank/DDBJ whole genome shotgun (WGS) entry which is preliminary data.</text>
</comment>
<accession>A0ABW3TXE8</accession>
<dbReference type="EMBL" id="JBHTLT010000039">
    <property type="protein sequence ID" value="MFD1205105.1"/>
    <property type="molecule type" value="Genomic_DNA"/>
</dbReference>
<keyword evidence="1" id="KW-1133">Transmembrane helix</keyword>
<gene>
    <name evidence="2" type="ORF">ACFQ38_08315</name>
</gene>
<evidence type="ECO:0000256" key="1">
    <source>
        <dbReference type="SAM" id="Phobius"/>
    </source>
</evidence>
<dbReference type="RefSeq" id="WP_381480357.1">
    <property type="nucleotide sequence ID" value="NZ_JBHTLT010000039.1"/>
</dbReference>
<feature type="transmembrane region" description="Helical" evidence="1">
    <location>
        <begin position="56"/>
        <end position="82"/>
    </location>
</feature>
<keyword evidence="3" id="KW-1185">Reference proteome</keyword>
<feature type="transmembrane region" description="Helical" evidence="1">
    <location>
        <begin position="12"/>
        <end position="36"/>
    </location>
</feature>
<evidence type="ECO:0000313" key="2">
    <source>
        <dbReference type="EMBL" id="MFD1205105.1"/>
    </source>
</evidence>